<evidence type="ECO:0000256" key="3">
    <source>
        <dbReference type="ARBA" id="ARBA00023157"/>
    </source>
</evidence>
<dbReference type="PROSITE" id="PS00128">
    <property type="entry name" value="GLYCOSYL_HYDROL_F22_1"/>
    <property type="match status" value="1"/>
</dbReference>
<dbReference type="SMART" id="SM00263">
    <property type="entry name" value="LYZ1"/>
    <property type="match status" value="1"/>
</dbReference>
<dbReference type="CDD" id="cd16899">
    <property type="entry name" value="LYZ_C_invert"/>
    <property type="match status" value="1"/>
</dbReference>
<feature type="signal peptide" evidence="5">
    <location>
        <begin position="1"/>
        <end position="21"/>
    </location>
</feature>
<dbReference type="EMBL" id="HM246243">
    <property type="protein sequence ID" value="AEG19518.1"/>
    <property type="molecule type" value="mRNA"/>
</dbReference>
<dbReference type="PANTHER" id="PTHR11407">
    <property type="entry name" value="LYSOZYME C"/>
    <property type="match status" value="1"/>
</dbReference>
<dbReference type="EC" id="3.2.1.17" evidence="1"/>
<dbReference type="GO" id="GO:0003796">
    <property type="term" value="F:lysozyme activity"/>
    <property type="evidence" value="ECO:0007669"/>
    <property type="project" value="UniProtKB-EC"/>
</dbReference>
<dbReference type="Gene3D" id="1.10.530.10">
    <property type="match status" value="1"/>
</dbReference>
<dbReference type="InterPro" id="IPR023346">
    <property type="entry name" value="Lysozyme-like_dom_sf"/>
</dbReference>
<keyword evidence="5" id="KW-0732">Signal</keyword>
<sequence>MIVFNVKFLVVLLMIIETSRAATKTKCQVVQALRAQGVTSDSELRNWLCLVEKESSFRYDVTNSNSNGSKDYGIFQLNDGFWCGKSNGYSGTICWRLRTNGCQDSCSSFLNSDISNDANCAVRIKNCDGFSRWEGWKNKCKGKNLNKPKYDPSGC</sequence>
<dbReference type="PANTHER" id="PTHR11407:SF63">
    <property type="entry name" value="LYSOZYME C"/>
    <property type="match status" value="1"/>
</dbReference>
<dbReference type="InterPro" id="IPR001916">
    <property type="entry name" value="Glyco_hydro_22"/>
</dbReference>
<dbReference type="SUPFAM" id="SSF53955">
    <property type="entry name" value="Lysozyme-like"/>
    <property type="match status" value="1"/>
</dbReference>
<organism evidence="7">
    <name type="scientific">Cyclina sinensis</name>
    <name type="common">Venus clam</name>
    <dbReference type="NCBI Taxonomy" id="120566"/>
    <lineage>
        <taxon>Eukaryota</taxon>
        <taxon>Metazoa</taxon>
        <taxon>Spiralia</taxon>
        <taxon>Lophotrochozoa</taxon>
        <taxon>Mollusca</taxon>
        <taxon>Bivalvia</taxon>
        <taxon>Autobranchia</taxon>
        <taxon>Heteroconchia</taxon>
        <taxon>Euheterodonta</taxon>
        <taxon>Imparidentia</taxon>
        <taxon>Neoheterodontei</taxon>
        <taxon>Venerida</taxon>
        <taxon>Veneroidea</taxon>
        <taxon>Veneridae</taxon>
        <taxon>Cyclina</taxon>
    </lineage>
</organism>
<dbReference type="GO" id="GO:0042742">
    <property type="term" value="P:defense response to bacterium"/>
    <property type="evidence" value="ECO:0007669"/>
    <property type="project" value="UniProtKB-KW"/>
</dbReference>
<reference evidence="7" key="1">
    <citation type="submission" date="2010-05" db="EMBL/GenBank/DDBJ databases">
        <title>Cloning and mRNA expression of c-type lysozyme of Cyclina sinensis.</title>
        <authorList>
            <person name="Pan B.P."/>
            <person name="Gao W.W."/>
            <person name="Song X."/>
            <person name="Zhang L.Y."/>
        </authorList>
    </citation>
    <scope>NUCLEOTIDE SEQUENCE</scope>
    <source>
        <tissue evidence="7">Whole body</tissue>
    </source>
</reference>
<keyword evidence="2" id="KW-0929">Antimicrobial</keyword>
<evidence type="ECO:0000256" key="4">
    <source>
        <dbReference type="RuleBase" id="RU004440"/>
    </source>
</evidence>
<evidence type="ECO:0000256" key="2">
    <source>
        <dbReference type="ARBA" id="ARBA00022638"/>
    </source>
</evidence>
<name>F6K6C5_CYCSN</name>
<dbReference type="InterPro" id="IPR019799">
    <property type="entry name" value="Glyco_hydro_22_CS"/>
</dbReference>
<keyword evidence="2" id="KW-0081">Bacteriolytic enzyme</keyword>
<accession>F6K6C5</accession>
<evidence type="ECO:0000256" key="1">
    <source>
        <dbReference type="ARBA" id="ARBA00012732"/>
    </source>
</evidence>
<keyword evidence="3" id="KW-1015">Disulfide bond</keyword>
<evidence type="ECO:0000256" key="5">
    <source>
        <dbReference type="SAM" id="SignalP"/>
    </source>
</evidence>
<feature type="domain" description="Glycosyl hydrolases family 22 (GH22)" evidence="6">
    <location>
        <begin position="102"/>
        <end position="120"/>
    </location>
</feature>
<dbReference type="Pfam" id="PF00062">
    <property type="entry name" value="Lys"/>
    <property type="match status" value="1"/>
</dbReference>
<evidence type="ECO:0000313" key="7">
    <source>
        <dbReference type="EMBL" id="AEG19518.1"/>
    </source>
</evidence>
<evidence type="ECO:0000259" key="6">
    <source>
        <dbReference type="PROSITE" id="PS00128"/>
    </source>
</evidence>
<proteinExistence type="evidence at transcript level"/>
<comment type="similarity">
    <text evidence="4">Belongs to the glycosyl hydrolase 22 family.</text>
</comment>
<feature type="chain" id="PRO_5003342631" description="lysozyme" evidence="5">
    <location>
        <begin position="22"/>
        <end position="155"/>
    </location>
</feature>
<dbReference type="AlphaFoldDB" id="F6K6C5"/>
<dbReference type="PROSITE" id="PS51348">
    <property type="entry name" value="GLYCOSYL_HYDROL_F22_2"/>
    <property type="match status" value="1"/>
</dbReference>
<protein>
    <recommendedName>
        <fullName evidence="1">lysozyme</fullName>
        <ecNumber evidence="1">3.2.1.17</ecNumber>
    </recommendedName>
</protein>
<dbReference type="SMR" id="F6K6C5"/>
<dbReference type="PRINTS" id="PR00135">
    <property type="entry name" value="LYZLACT"/>
</dbReference>
<dbReference type="GO" id="GO:0031640">
    <property type="term" value="P:killing of cells of another organism"/>
    <property type="evidence" value="ECO:0007669"/>
    <property type="project" value="UniProtKB-KW"/>
</dbReference>